<dbReference type="InterPro" id="IPR001623">
    <property type="entry name" value="DnaJ_domain"/>
</dbReference>
<dbReference type="InterPro" id="IPR024530">
    <property type="entry name" value="QSregVF_b"/>
</dbReference>
<dbReference type="AlphaFoldDB" id="A0A7W0CC81"/>
<protein>
    <recommendedName>
        <fullName evidence="1">J domain-containing protein</fullName>
    </recommendedName>
</protein>
<organism evidence="2 3">
    <name type="scientific">Desulfosalsimonas propionicica</name>
    <dbReference type="NCBI Taxonomy" id="332175"/>
    <lineage>
        <taxon>Bacteria</taxon>
        <taxon>Pseudomonadati</taxon>
        <taxon>Thermodesulfobacteriota</taxon>
        <taxon>Desulfobacteria</taxon>
        <taxon>Desulfobacterales</taxon>
        <taxon>Desulfosalsimonadaceae</taxon>
        <taxon>Desulfosalsimonas</taxon>
    </lineage>
</organism>
<evidence type="ECO:0000259" key="1">
    <source>
        <dbReference type="PROSITE" id="PS50076"/>
    </source>
</evidence>
<reference evidence="2 3" key="1">
    <citation type="submission" date="2020-07" db="EMBL/GenBank/DDBJ databases">
        <title>Genomic Encyclopedia of Type Strains, Phase IV (KMG-IV): sequencing the most valuable type-strain genomes for metagenomic binning, comparative biology and taxonomic classification.</title>
        <authorList>
            <person name="Goeker M."/>
        </authorList>
    </citation>
    <scope>NUCLEOTIDE SEQUENCE [LARGE SCALE GENOMIC DNA]</scope>
    <source>
        <strain evidence="2 3">DSM 17721</strain>
    </source>
</reference>
<dbReference type="RefSeq" id="WP_220128429.1">
    <property type="nucleotide sequence ID" value="NZ_JACDUS010000016.1"/>
</dbReference>
<dbReference type="Gene3D" id="1.10.287.110">
    <property type="entry name" value="DnaJ domain"/>
    <property type="match status" value="1"/>
</dbReference>
<dbReference type="SUPFAM" id="SSF46565">
    <property type="entry name" value="Chaperone J-domain"/>
    <property type="match status" value="1"/>
</dbReference>
<dbReference type="Proteomes" id="UP000525298">
    <property type="component" value="Unassembled WGS sequence"/>
</dbReference>
<dbReference type="EMBL" id="JACDUS010000016">
    <property type="protein sequence ID" value="MBA2883060.1"/>
    <property type="molecule type" value="Genomic_DNA"/>
</dbReference>
<evidence type="ECO:0000313" key="2">
    <source>
        <dbReference type="EMBL" id="MBA2883060.1"/>
    </source>
</evidence>
<name>A0A7W0CC81_9BACT</name>
<gene>
    <name evidence="2" type="ORF">HNR65_003417</name>
</gene>
<accession>A0A7W0CC81</accession>
<dbReference type="PROSITE" id="PS50076">
    <property type="entry name" value="DNAJ_2"/>
    <property type="match status" value="1"/>
</dbReference>
<dbReference type="Pfam" id="PF12843">
    <property type="entry name" value="QSregVF_b"/>
    <property type="match status" value="1"/>
</dbReference>
<sequence length="93" mass="10952">MKMPFGKYRGFEVDEIPEDYLRWLVKNVNLREPLRSSVFEALDEHPEREILPEQATIKTIYRRLSMKYHPDKGGDTAAMQAINDFYAELTKMA</sequence>
<dbReference type="InterPro" id="IPR036869">
    <property type="entry name" value="J_dom_sf"/>
</dbReference>
<keyword evidence="3" id="KW-1185">Reference proteome</keyword>
<proteinExistence type="predicted"/>
<comment type="caution">
    <text evidence="2">The sequence shown here is derived from an EMBL/GenBank/DDBJ whole genome shotgun (WGS) entry which is preliminary data.</text>
</comment>
<feature type="domain" description="J" evidence="1">
    <location>
        <begin position="37"/>
        <end position="93"/>
    </location>
</feature>
<dbReference type="Pfam" id="PF00226">
    <property type="entry name" value="DnaJ"/>
    <property type="match status" value="1"/>
</dbReference>
<dbReference type="CDD" id="cd06257">
    <property type="entry name" value="DnaJ"/>
    <property type="match status" value="1"/>
</dbReference>
<evidence type="ECO:0000313" key="3">
    <source>
        <dbReference type="Proteomes" id="UP000525298"/>
    </source>
</evidence>